<feature type="compositionally biased region" description="Basic and acidic residues" evidence="1">
    <location>
        <begin position="357"/>
        <end position="390"/>
    </location>
</feature>
<feature type="transmembrane region" description="Helical" evidence="2">
    <location>
        <begin position="42"/>
        <end position="62"/>
    </location>
</feature>
<keyword evidence="2" id="KW-0472">Membrane</keyword>
<proteinExistence type="predicted"/>
<protein>
    <submittedName>
        <fullName evidence="6">Zinc ribbon domain-containing protein</fullName>
    </submittedName>
</protein>
<evidence type="ECO:0000259" key="4">
    <source>
        <dbReference type="Pfam" id="PF22813"/>
    </source>
</evidence>
<keyword evidence="2" id="KW-0812">Transmembrane</keyword>
<dbReference type="Pfam" id="PF22820">
    <property type="entry name" value="TcaA_3rd_4th"/>
    <property type="match status" value="1"/>
</dbReference>
<dbReference type="GO" id="GO:0005886">
    <property type="term" value="C:plasma membrane"/>
    <property type="evidence" value="ECO:0007669"/>
    <property type="project" value="UniProtKB-SubCell"/>
</dbReference>
<feature type="region of interest" description="Disordered" evidence="1">
    <location>
        <begin position="330"/>
        <end position="395"/>
    </location>
</feature>
<comment type="caution">
    <text evidence="6">The sequence shown here is derived from an EMBL/GenBank/DDBJ whole genome shotgun (WGS) entry which is preliminary data.</text>
</comment>
<evidence type="ECO:0000259" key="3">
    <source>
        <dbReference type="Pfam" id="PF13240"/>
    </source>
</evidence>
<reference evidence="6 7" key="1">
    <citation type="journal article" date="2016" name="Front. Microbiol.">
        <title>Comprehensive Phylogenetic Analysis of Bovine Non-aureus Staphylococci Species Based on Whole-Genome Sequencing.</title>
        <authorList>
            <person name="Naushad S."/>
            <person name="Barkema H.W."/>
            <person name="Luby C."/>
            <person name="Condas L.A."/>
            <person name="Nobrega D.B."/>
            <person name="Carson D.A."/>
            <person name="De Buck J."/>
        </authorList>
    </citation>
    <scope>NUCLEOTIDE SEQUENCE [LARGE SCALE GENOMIC DNA]</scope>
    <source>
        <strain evidence="6 7">SNUC 1231</strain>
    </source>
</reference>
<keyword evidence="2" id="KW-1133">Transmembrane helix</keyword>
<dbReference type="InterPro" id="IPR026870">
    <property type="entry name" value="Zinc_ribbon_dom"/>
</dbReference>
<sequence length="429" mass="48040">MKYCHNCGKSIKAGQKVCTQCGTPVGQHRTTNPKDNHKKSKLPFYISIIVIIVLVLALFTAFKIIEAQLSPTKQANAISSDIKNHKINNLTKNLTSDGKALSKDETKAVYDYINETDSPERVSDEIKHDTKEMKDNKTSATSITVGDTELITISQIGKKWGLFKNYEFNVNKTSVTVVPEQDSTLSYKLNGETKKAKLSQNKTKTLGDFPIGIYDLKASQQVNNKKFDGAIHIDMSNSDEADLQFKQKRFTVSIDSISADSETLKLYINGEEQQNFDEYESQTFGPYSPDEKVEVYATTEVEGKQFKSNVKNVSSPANDEDEINVSLTFDDDAITDYEDKKDSESDDSDDSSNSDDEVTRDNVIDKVESYEGHSLDTDTYTYKEPEETKDGWGFSFTDKDGELAGSYTIDDDGYVTEYDEDGEEVDSGY</sequence>
<feature type="compositionally biased region" description="Acidic residues" evidence="1">
    <location>
        <begin position="344"/>
        <end position="356"/>
    </location>
</feature>
<evidence type="ECO:0000256" key="1">
    <source>
        <dbReference type="SAM" id="MobiDB-lite"/>
    </source>
</evidence>
<dbReference type="InterPro" id="IPR054529">
    <property type="entry name" value="TcaA_2nd"/>
</dbReference>
<evidence type="ECO:0000256" key="2">
    <source>
        <dbReference type="SAM" id="Phobius"/>
    </source>
</evidence>
<dbReference type="Proteomes" id="UP000241960">
    <property type="component" value="Unassembled WGS sequence"/>
</dbReference>
<dbReference type="Pfam" id="PF22813">
    <property type="entry name" value="TcaA_2nd"/>
    <property type="match status" value="1"/>
</dbReference>
<organism evidence="6 7">
    <name type="scientific">Staphylococcus succinus</name>
    <dbReference type="NCBI Taxonomy" id="61015"/>
    <lineage>
        <taxon>Bacteria</taxon>
        <taxon>Bacillati</taxon>
        <taxon>Bacillota</taxon>
        <taxon>Bacilli</taxon>
        <taxon>Bacillales</taxon>
        <taxon>Staphylococcaceae</taxon>
        <taxon>Staphylococcus</taxon>
    </lineage>
</organism>
<dbReference type="RefSeq" id="WP_107545212.1">
    <property type="nucleotide sequence ID" value="NZ_PZFQ01000033.1"/>
</dbReference>
<dbReference type="PANTHER" id="PTHR40038:SF1">
    <property type="entry name" value="MEMBRANE-ASSOCIATED PROTEIN TCAA"/>
    <property type="match status" value="1"/>
</dbReference>
<name>A0A9Q6HN11_9STAP</name>
<feature type="domain" description="TcaA second" evidence="4">
    <location>
        <begin position="71"/>
        <end position="170"/>
    </location>
</feature>
<feature type="domain" description="TcaA 4th" evidence="5">
    <location>
        <begin position="257"/>
        <end position="326"/>
    </location>
</feature>
<dbReference type="PANTHER" id="PTHR40038">
    <property type="entry name" value="MEMBRANE-ASSOCIATED PROTEIN TCAA"/>
    <property type="match status" value="1"/>
</dbReference>
<evidence type="ECO:0000313" key="7">
    <source>
        <dbReference type="Proteomes" id="UP000241960"/>
    </source>
</evidence>
<accession>A0A9Q6HN11</accession>
<evidence type="ECO:0000259" key="5">
    <source>
        <dbReference type="Pfam" id="PF22820"/>
    </source>
</evidence>
<dbReference type="InterPro" id="IPR054530">
    <property type="entry name" value="TcaA_4th"/>
</dbReference>
<dbReference type="AlphaFoldDB" id="A0A9Q6HN11"/>
<dbReference type="Pfam" id="PF13240">
    <property type="entry name" value="Zn_Ribbon_1"/>
    <property type="match status" value="1"/>
</dbReference>
<gene>
    <name evidence="6" type="ORF">BU058_09730</name>
</gene>
<dbReference type="EMBL" id="PZFQ01000033">
    <property type="protein sequence ID" value="PTI74774.1"/>
    <property type="molecule type" value="Genomic_DNA"/>
</dbReference>
<evidence type="ECO:0000313" key="6">
    <source>
        <dbReference type="EMBL" id="PTI74774.1"/>
    </source>
</evidence>
<feature type="domain" description="Zinc-ribbon" evidence="3">
    <location>
        <begin position="3"/>
        <end position="25"/>
    </location>
</feature>